<dbReference type="Proteomes" id="UP000002730">
    <property type="component" value="Chromosome"/>
</dbReference>
<dbReference type="AlphaFoldDB" id="D9SWZ5"/>
<proteinExistence type="predicted"/>
<protein>
    <recommendedName>
        <fullName evidence="2">DUF4097 domain-containing protein</fullName>
    </recommendedName>
</protein>
<evidence type="ECO:0000256" key="1">
    <source>
        <dbReference type="SAM" id="Phobius"/>
    </source>
</evidence>
<keyword evidence="4" id="KW-1185">Reference proteome</keyword>
<dbReference type="PANTHER" id="PTHR34094:SF1">
    <property type="entry name" value="PROTEIN FAM185A"/>
    <property type="match status" value="1"/>
</dbReference>
<keyword evidence="1" id="KW-0812">Transmembrane</keyword>
<name>D9SWZ5_CLOC7</name>
<gene>
    <name evidence="3" type="ordered locus">Clocel_1609</name>
</gene>
<evidence type="ECO:0000259" key="2">
    <source>
        <dbReference type="Pfam" id="PF13349"/>
    </source>
</evidence>
<dbReference type="InterPro" id="IPR025164">
    <property type="entry name" value="Toastrack_DUF4097"/>
</dbReference>
<feature type="transmembrane region" description="Helical" evidence="1">
    <location>
        <begin position="7"/>
        <end position="28"/>
    </location>
</feature>
<keyword evidence="1" id="KW-0472">Membrane</keyword>
<dbReference type="HOGENOM" id="CLU_870694_0_0_9"/>
<dbReference type="RefSeq" id="WP_010077436.1">
    <property type="nucleotide sequence ID" value="NC_014393.1"/>
</dbReference>
<accession>D9SWZ5</accession>
<reference evidence="3 4" key="1">
    <citation type="submission" date="2010-08" db="EMBL/GenBank/DDBJ databases">
        <title>Complete sequence of Clostridium cellulovorans 743B.</title>
        <authorList>
            <consortium name="US DOE Joint Genome Institute"/>
            <person name="Lucas S."/>
            <person name="Copeland A."/>
            <person name="Lapidus A."/>
            <person name="Cheng J.-F."/>
            <person name="Bruce D."/>
            <person name="Goodwin L."/>
            <person name="Pitluck S."/>
            <person name="Chertkov O."/>
            <person name="Detter J.C."/>
            <person name="Han C."/>
            <person name="Tapia R."/>
            <person name="Land M."/>
            <person name="Hauser L."/>
            <person name="Chang Y.-J."/>
            <person name="Jeffries C."/>
            <person name="Kyrpides N."/>
            <person name="Ivanova N."/>
            <person name="Mikhailova N."/>
            <person name="Hemme C.L."/>
            <person name="Woyke T."/>
        </authorList>
    </citation>
    <scope>NUCLEOTIDE SEQUENCE [LARGE SCALE GENOMIC DNA]</scope>
    <source>
        <strain evidence="4">ATCC 35296 / DSM 3052 / OCM 3 / 743B</strain>
    </source>
</reference>
<feature type="domain" description="DUF4097" evidence="2">
    <location>
        <begin position="62"/>
        <end position="306"/>
    </location>
</feature>
<keyword evidence="1" id="KW-1133">Transmembrane helix</keyword>
<dbReference type="PANTHER" id="PTHR34094">
    <property type="match status" value="1"/>
</dbReference>
<sequence length="309" mass="34121">MNRTLKKILLVIWLSIAIVLTGFLIYAIKNDKGIGDMFIFNRLSLSGAKVQKEEKVPLDKYENIRVNFSSGNVIINATDDEELKVIQKSNKQLDEEQKFTISKSGNTIEINKGQKSIGIHFGTINERIEVYIPKKYEKNLKINCSSGDIEVETELKVQSLDVEQSSGDFISSNSILVDKISMETHSGDIEINDLVTGSYEFSSTSGDINIKSLAGTGNIEASSGDIHVIYNQIDEYADIKATSGDINIRVPKDLSFQFEGKCNSGDISSNLALDYKGKNENEATAKIGQEPYKKIIAKTSSGDINISQD</sequence>
<dbReference type="KEGG" id="ccb:Clocel_1609"/>
<dbReference type="STRING" id="573061.Clocel_1609"/>
<dbReference type="EMBL" id="CP002160">
    <property type="protein sequence ID" value="ADL51356.1"/>
    <property type="molecule type" value="Genomic_DNA"/>
</dbReference>
<dbReference type="Pfam" id="PF13349">
    <property type="entry name" value="DUF4097"/>
    <property type="match status" value="1"/>
</dbReference>
<organism evidence="3 4">
    <name type="scientific">Clostridium cellulovorans (strain ATCC 35296 / DSM 3052 / OCM 3 / 743B)</name>
    <dbReference type="NCBI Taxonomy" id="573061"/>
    <lineage>
        <taxon>Bacteria</taxon>
        <taxon>Bacillati</taxon>
        <taxon>Bacillota</taxon>
        <taxon>Clostridia</taxon>
        <taxon>Eubacteriales</taxon>
        <taxon>Clostridiaceae</taxon>
        <taxon>Clostridium</taxon>
    </lineage>
</organism>
<dbReference type="eggNOG" id="COG3595">
    <property type="taxonomic scope" value="Bacteria"/>
</dbReference>
<evidence type="ECO:0000313" key="3">
    <source>
        <dbReference type="EMBL" id="ADL51356.1"/>
    </source>
</evidence>
<dbReference type="OrthoDB" id="2064627at2"/>
<evidence type="ECO:0000313" key="4">
    <source>
        <dbReference type="Proteomes" id="UP000002730"/>
    </source>
</evidence>